<dbReference type="InterPro" id="IPR010992">
    <property type="entry name" value="IHF-like_DNA-bd_dom_sf"/>
</dbReference>
<keyword evidence="3" id="KW-0810">Translation regulation</keyword>
<keyword evidence="10" id="KW-1185">Reference proteome</keyword>
<evidence type="ECO:0000256" key="4">
    <source>
        <dbReference type="ARBA" id="ARBA00023015"/>
    </source>
</evidence>
<reference evidence="9 10" key="1">
    <citation type="journal article" date="2020" name="J Geophys Res Biogeosci">
        <title>Magnetotaxis as an Adaptation to Enable Bacterial Shuttling of Microbial Sulfur and Sulfur Cycling Across Aquatic Oxic#Anoxic Interfaces.</title>
        <authorList>
            <person name="Li J."/>
            <person name="Liu P."/>
            <person name="Wang J."/>
            <person name="Roberts A.P."/>
            <person name="Pan Y."/>
        </authorList>
    </citation>
    <scope>NUCLEOTIDE SEQUENCE [LARGE SCALE GENOMIC DNA]</scope>
    <source>
        <strain evidence="9 10">MYR-1_YQ</strain>
    </source>
</reference>
<keyword evidence="5" id="KW-0238">DNA-binding</keyword>
<organism evidence="9 10">
    <name type="scientific">Candidatus Magnetobacterium casense</name>
    <dbReference type="NCBI Taxonomy" id="1455061"/>
    <lineage>
        <taxon>Bacteria</taxon>
        <taxon>Pseudomonadati</taxon>
        <taxon>Nitrospirota</taxon>
        <taxon>Thermodesulfovibrionia</taxon>
        <taxon>Thermodesulfovibrionales</taxon>
        <taxon>Candidatus Magnetobacteriaceae</taxon>
        <taxon>Candidatus Magnetobacterium</taxon>
    </lineage>
</organism>
<protein>
    <recommendedName>
        <fullName evidence="2">Integration host factor subunit alpha</fullName>
    </recommendedName>
</protein>
<dbReference type="PROSITE" id="PS00045">
    <property type="entry name" value="HISTONE_LIKE"/>
    <property type="match status" value="1"/>
</dbReference>
<evidence type="ECO:0000313" key="10">
    <source>
        <dbReference type="Proteomes" id="UP001196980"/>
    </source>
</evidence>
<evidence type="ECO:0000313" key="9">
    <source>
        <dbReference type="EMBL" id="MBV6341226.1"/>
    </source>
</evidence>
<evidence type="ECO:0000256" key="3">
    <source>
        <dbReference type="ARBA" id="ARBA00022845"/>
    </source>
</evidence>
<keyword evidence="6" id="KW-0804">Transcription</keyword>
<dbReference type="SMART" id="SM00411">
    <property type="entry name" value="BHL"/>
    <property type="match status" value="1"/>
</dbReference>
<dbReference type="Pfam" id="PF00216">
    <property type="entry name" value="Bac_DNA_binding"/>
    <property type="match status" value="1"/>
</dbReference>
<evidence type="ECO:0000256" key="1">
    <source>
        <dbReference type="ARBA" id="ARBA00010529"/>
    </source>
</evidence>
<accession>A0ABS6RX82</accession>
<evidence type="ECO:0000256" key="2">
    <source>
        <dbReference type="ARBA" id="ARBA00018329"/>
    </source>
</evidence>
<dbReference type="Proteomes" id="UP001196980">
    <property type="component" value="Unassembled WGS sequence"/>
</dbReference>
<dbReference type="RefSeq" id="WP_218251855.1">
    <property type="nucleotide sequence ID" value="NZ_JABXWD010000084.1"/>
</dbReference>
<keyword evidence="7" id="KW-0233">DNA recombination</keyword>
<name>A0ABS6RX82_9BACT</name>
<evidence type="ECO:0000256" key="8">
    <source>
        <dbReference type="RuleBase" id="RU003939"/>
    </source>
</evidence>
<dbReference type="InterPro" id="IPR020816">
    <property type="entry name" value="Histone-like_DNA-bd_CS"/>
</dbReference>
<keyword evidence="4" id="KW-0805">Transcription regulation</keyword>
<dbReference type="NCBIfam" id="NF001401">
    <property type="entry name" value="PRK00285.1"/>
    <property type="match status" value="1"/>
</dbReference>
<dbReference type="InterPro" id="IPR005684">
    <property type="entry name" value="IHF_alpha"/>
</dbReference>
<sequence>MTKADIVNALFENVGLPKKEAEEIIEIILETMKQTFASGDSIKISGFGSFNVRSKRPRRGRNPKTGEDIEITSRKVITFKPSSFLKATVE</sequence>
<dbReference type="PRINTS" id="PR01727">
    <property type="entry name" value="DNABINDINGHU"/>
</dbReference>
<dbReference type="PANTHER" id="PTHR33175">
    <property type="entry name" value="DNA-BINDING PROTEIN HU"/>
    <property type="match status" value="1"/>
</dbReference>
<evidence type="ECO:0000256" key="6">
    <source>
        <dbReference type="ARBA" id="ARBA00023163"/>
    </source>
</evidence>
<dbReference type="Gene3D" id="4.10.520.10">
    <property type="entry name" value="IHF-like DNA-binding proteins"/>
    <property type="match status" value="1"/>
</dbReference>
<evidence type="ECO:0000256" key="5">
    <source>
        <dbReference type="ARBA" id="ARBA00023125"/>
    </source>
</evidence>
<proteinExistence type="inferred from homology"/>
<dbReference type="PANTHER" id="PTHR33175:SF2">
    <property type="entry name" value="INTEGRATION HOST FACTOR SUBUNIT ALPHA"/>
    <property type="match status" value="1"/>
</dbReference>
<dbReference type="SUPFAM" id="SSF47729">
    <property type="entry name" value="IHF-like DNA-binding proteins"/>
    <property type="match status" value="1"/>
</dbReference>
<comment type="caution">
    <text evidence="9">The sequence shown here is derived from an EMBL/GenBank/DDBJ whole genome shotgun (WGS) entry which is preliminary data.</text>
</comment>
<evidence type="ECO:0000256" key="7">
    <source>
        <dbReference type="ARBA" id="ARBA00023172"/>
    </source>
</evidence>
<dbReference type="CDD" id="cd13835">
    <property type="entry name" value="IHF_A"/>
    <property type="match status" value="1"/>
</dbReference>
<comment type="similarity">
    <text evidence="1 8">Belongs to the bacterial histone-like protein family.</text>
</comment>
<gene>
    <name evidence="9" type="ORF">HWQ67_06470</name>
</gene>
<dbReference type="EMBL" id="JABXWD010000084">
    <property type="protein sequence ID" value="MBV6341226.1"/>
    <property type="molecule type" value="Genomic_DNA"/>
</dbReference>
<dbReference type="InterPro" id="IPR000119">
    <property type="entry name" value="Hist_DNA-bd"/>
</dbReference>